<feature type="domain" description="HTH rpiR-type" evidence="4">
    <location>
        <begin position="8"/>
        <end position="84"/>
    </location>
</feature>
<dbReference type="PANTHER" id="PTHR30514">
    <property type="entry name" value="GLUCOKINASE"/>
    <property type="match status" value="1"/>
</dbReference>
<dbReference type="Gene3D" id="1.10.10.10">
    <property type="entry name" value="Winged helix-like DNA-binding domain superfamily/Winged helix DNA-binding domain"/>
    <property type="match status" value="1"/>
</dbReference>
<evidence type="ECO:0000256" key="2">
    <source>
        <dbReference type="ARBA" id="ARBA00023125"/>
    </source>
</evidence>
<protein>
    <submittedName>
        <fullName evidence="6">RpiR family transcriptional regulator</fullName>
    </submittedName>
</protein>
<dbReference type="InterPro" id="IPR001347">
    <property type="entry name" value="SIS_dom"/>
</dbReference>
<dbReference type="InterPro" id="IPR047640">
    <property type="entry name" value="RpiR-like"/>
</dbReference>
<keyword evidence="2" id="KW-0238">DNA-binding</keyword>
<reference evidence="6 7" key="1">
    <citation type="submission" date="2019-03" db="EMBL/GenBank/DDBJ databases">
        <title>Genomic Encyclopedia of Type Strains, Phase III (KMG-III): the genomes of soil and plant-associated and newly described type strains.</title>
        <authorList>
            <person name="Whitman W."/>
        </authorList>
    </citation>
    <scope>NUCLEOTIDE SEQUENCE [LARGE SCALE GENOMIC DNA]</scope>
    <source>
        <strain evidence="6 7">VKM Ac-2527</strain>
    </source>
</reference>
<keyword evidence="1" id="KW-0805">Transcription regulation</keyword>
<dbReference type="PROSITE" id="PS51464">
    <property type="entry name" value="SIS"/>
    <property type="match status" value="1"/>
</dbReference>
<dbReference type="InterPro" id="IPR000281">
    <property type="entry name" value="HTH_RpiR"/>
</dbReference>
<dbReference type="InterPro" id="IPR036388">
    <property type="entry name" value="WH-like_DNA-bd_sf"/>
</dbReference>
<comment type="caution">
    <text evidence="6">The sequence shown here is derived from an EMBL/GenBank/DDBJ whole genome shotgun (WGS) entry which is preliminary data.</text>
</comment>
<dbReference type="InterPro" id="IPR046348">
    <property type="entry name" value="SIS_dom_sf"/>
</dbReference>
<evidence type="ECO:0000313" key="7">
    <source>
        <dbReference type="Proteomes" id="UP000295388"/>
    </source>
</evidence>
<evidence type="ECO:0000259" key="5">
    <source>
        <dbReference type="PROSITE" id="PS51464"/>
    </source>
</evidence>
<dbReference type="InterPro" id="IPR035472">
    <property type="entry name" value="RpiR-like_SIS"/>
</dbReference>
<evidence type="ECO:0000259" key="4">
    <source>
        <dbReference type="PROSITE" id="PS51071"/>
    </source>
</evidence>
<evidence type="ECO:0000256" key="3">
    <source>
        <dbReference type="ARBA" id="ARBA00023163"/>
    </source>
</evidence>
<accession>A0A4R6KDH4</accession>
<dbReference type="GO" id="GO:0097367">
    <property type="term" value="F:carbohydrate derivative binding"/>
    <property type="evidence" value="ECO:0007669"/>
    <property type="project" value="InterPro"/>
</dbReference>
<dbReference type="GO" id="GO:1901135">
    <property type="term" value="P:carbohydrate derivative metabolic process"/>
    <property type="evidence" value="ECO:0007669"/>
    <property type="project" value="InterPro"/>
</dbReference>
<dbReference type="Pfam" id="PF01418">
    <property type="entry name" value="HTH_6"/>
    <property type="match status" value="1"/>
</dbReference>
<dbReference type="EMBL" id="SNWQ01000007">
    <property type="protein sequence ID" value="TDO48392.1"/>
    <property type="molecule type" value="Genomic_DNA"/>
</dbReference>
<dbReference type="GO" id="GO:0003677">
    <property type="term" value="F:DNA binding"/>
    <property type="evidence" value="ECO:0007669"/>
    <property type="project" value="UniProtKB-KW"/>
</dbReference>
<evidence type="ECO:0000256" key="1">
    <source>
        <dbReference type="ARBA" id="ARBA00023015"/>
    </source>
</evidence>
<keyword evidence="3" id="KW-0804">Transcription</keyword>
<dbReference type="OrthoDB" id="370421at2"/>
<dbReference type="InterPro" id="IPR009057">
    <property type="entry name" value="Homeodomain-like_sf"/>
</dbReference>
<dbReference type="PANTHER" id="PTHR30514:SF1">
    <property type="entry name" value="HTH-TYPE TRANSCRIPTIONAL REGULATOR HEXR-RELATED"/>
    <property type="match status" value="1"/>
</dbReference>
<dbReference type="SUPFAM" id="SSF46689">
    <property type="entry name" value="Homeodomain-like"/>
    <property type="match status" value="1"/>
</dbReference>
<name>A0A4R6KDH4_9ACTN</name>
<dbReference type="Gene3D" id="3.40.50.10490">
    <property type="entry name" value="Glucose-6-phosphate isomerase like protein, domain 1"/>
    <property type="match status" value="1"/>
</dbReference>
<dbReference type="Proteomes" id="UP000295388">
    <property type="component" value="Unassembled WGS sequence"/>
</dbReference>
<dbReference type="AlphaFoldDB" id="A0A4R6KDH4"/>
<gene>
    <name evidence="6" type="ORF">EV643_10721</name>
</gene>
<dbReference type="GO" id="GO:0003700">
    <property type="term" value="F:DNA-binding transcription factor activity"/>
    <property type="evidence" value="ECO:0007669"/>
    <property type="project" value="InterPro"/>
</dbReference>
<dbReference type="SUPFAM" id="SSF53697">
    <property type="entry name" value="SIS domain"/>
    <property type="match status" value="1"/>
</dbReference>
<keyword evidence="7" id="KW-1185">Reference proteome</keyword>
<dbReference type="Pfam" id="PF01380">
    <property type="entry name" value="SIS"/>
    <property type="match status" value="1"/>
</dbReference>
<dbReference type="PROSITE" id="PS51071">
    <property type="entry name" value="HTH_RPIR"/>
    <property type="match status" value="1"/>
</dbReference>
<dbReference type="RefSeq" id="WP_133800828.1">
    <property type="nucleotide sequence ID" value="NZ_SNWQ01000007.1"/>
</dbReference>
<organism evidence="6 7">
    <name type="scientific">Kribbella caucasensis</name>
    <dbReference type="NCBI Taxonomy" id="2512215"/>
    <lineage>
        <taxon>Bacteria</taxon>
        <taxon>Bacillati</taxon>
        <taxon>Actinomycetota</taxon>
        <taxon>Actinomycetes</taxon>
        <taxon>Propionibacteriales</taxon>
        <taxon>Kribbellaceae</taxon>
        <taxon>Kribbella</taxon>
    </lineage>
</organism>
<evidence type="ECO:0000313" key="6">
    <source>
        <dbReference type="EMBL" id="TDO48392.1"/>
    </source>
</evidence>
<proteinExistence type="predicted"/>
<feature type="domain" description="SIS" evidence="5">
    <location>
        <begin position="134"/>
        <end position="274"/>
    </location>
</feature>
<dbReference type="CDD" id="cd05013">
    <property type="entry name" value="SIS_RpiR"/>
    <property type="match status" value="1"/>
</dbReference>
<sequence>MTSTEAAPGVLRRLEGPADAFPGALRAIADFVLADPAAAARMTIVELADRTGTSPGTITRFSRACGLTGYADLRVAIAEEAAGRTTANRWASDIGHEIHPEDPLDRVLQVLVSANSHAMFSTAERLDPQIVDNVSAALIGARHCHFFGVGTSAITAEELAIRLRRIEIPCWVWPDVHSALIAAAQSDNRDVVVGVSFSGRVTETIEVITAAATRGATTVVITHDAASPLAEHADLLLTTAAPTGDQPAQSMADRHAQFLLVDVIYARIAQLTHPGIVDVLERTADALQSHRLPPRPTRKRGRQ</sequence>